<dbReference type="EMBL" id="CAJOBB010019867">
    <property type="protein sequence ID" value="CAF4362557.1"/>
    <property type="molecule type" value="Genomic_DNA"/>
</dbReference>
<gene>
    <name evidence="6" type="ORF">KXQ929_LOCUS48900</name>
</gene>
<keyword evidence="5" id="KW-0175">Coiled coil</keyword>
<keyword evidence="3" id="KW-0206">Cytoskeleton</keyword>
<evidence type="ECO:0000256" key="3">
    <source>
        <dbReference type="ARBA" id="ARBA00023212"/>
    </source>
</evidence>
<dbReference type="Gene3D" id="1.20.920.20">
    <property type="match status" value="1"/>
</dbReference>
<comment type="subcellular location">
    <subcellularLocation>
        <location evidence="1">Cytoplasm</location>
        <location evidence="1">Cytoskeleton</location>
        <location evidence="1">Microtubule organizing center</location>
        <location evidence="1">Centrosome</location>
        <location evidence="1">Centriole</location>
    </subcellularLocation>
</comment>
<feature type="coiled-coil region" evidence="5">
    <location>
        <begin position="1"/>
        <end position="126"/>
    </location>
</feature>
<evidence type="ECO:0000313" key="7">
    <source>
        <dbReference type="Proteomes" id="UP000663868"/>
    </source>
</evidence>
<protein>
    <submittedName>
        <fullName evidence="6">Uncharacterized protein</fullName>
    </submittedName>
</protein>
<dbReference type="InterPro" id="IPR051877">
    <property type="entry name" value="Centriole_BasalBody_StrucProt"/>
</dbReference>
<dbReference type="AlphaFoldDB" id="A0A820LU49"/>
<dbReference type="GO" id="GO:0005814">
    <property type="term" value="C:centriole"/>
    <property type="evidence" value="ECO:0007669"/>
    <property type="project" value="UniProtKB-SubCell"/>
</dbReference>
<evidence type="ECO:0000256" key="1">
    <source>
        <dbReference type="ARBA" id="ARBA00004114"/>
    </source>
</evidence>
<proteinExistence type="inferred from homology"/>
<comment type="caution">
    <text evidence="6">The sequence shown here is derived from an EMBL/GenBank/DDBJ whole genome shotgun (WGS) entry which is preliminary data.</text>
</comment>
<feature type="non-terminal residue" evidence="6">
    <location>
        <position position="1"/>
    </location>
</feature>
<keyword evidence="2" id="KW-0963">Cytoplasm</keyword>
<comment type="similarity">
    <text evidence="4">Belongs to the CEP135/TSGA10 family.</text>
</comment>
<accession>A0A820LU49</accession>
<dbReference type="PANTHER" id="PTHR20544:SF0">
    <property type="entry name" value="NUCLEOPROTEIN TPR_MLP1 DOMAIN-CONTAINING PROTEIN"/>
    <property type="match status" value="1"/>
</dbReference>
<dbReference type="Proteomes" id="UP000663868">
    <property type="component" value="Unassembled WGS sequence"/>
</dbReference>
<evidence type="ECO:0000313" key="6">
    <source>
        <dbReference type="EMBL" id="CAF4362557.1"/>
    </source>
</evidence>
<organism evidence="6 7">
    <name type="scientific">Adineta steineri</name>
    <dbReference type="NCBI Taxonomy" id="433720"/>
    <lineage>
        <taxon>Eukaryota</taxon>
        <taxon>Metazoa</taxon>
        <taxon>Spiralia</taxon>
        <taxon>Gnathifera</taxon>
        <taxon>Rotifera</taxon>
        <taxon>Eurotatoria</taxon>
        <taxon>Bdelloidea</taxon>
        <taxon>Adinetida</taxon>
        <taxon>Adinetidae</taxon>
        <taxon>Adineta</taxon>
    </lineage>
</organism>
<evidence type="ECO:0000256" key="5">
    <source>
        <dbReference type="SAM" id="Coils"/>
    </source>
</evidence>
<name>A0A820LU49_9BILA</name>
<dbReference type="PANTHER" id="PTHR20544">
    <property type="entry name" value="CENTROSOMAL PROTEIN CEP135"/>
    <property type="match status" value="1"/>
</dbReference>
<evidence type="ECO:0000256" key="2">
    <source>
        <dbReference type="ARBA" id="ARBA00022490"/>
    </source>
</evidence>
<reference evidence="6" key="1">
    <citation type="submission" date="2021-02" db="EMBL/GenBank/DDBJ databases">
        <authorList>
            <person name="Nowell W R."/>
        </authorList>
    </citation>
    <scope>NUCLEOTIDE SEQUENCE</scope>
</reference>
<evidence type="ECO:0000256" key="4">
    <source>
        <dbReference type="ARBA" id="ARBA00038123"/>
    </source>
</evidence>
<sequence>LAEIESQAANLRQELNIKSADMKRLAERTDYLERELQQHISVNHEYEIQLSNMNRSIQRNEEIIKRLQIEKQNYATEISNVRDLNSTVENKKEHIIRELTGREIENEQLQAAISDMKLEIDMLHTQINNEKAMVRSLEEIIGSSREKEFQSQVQAQEKDSDLQLAKERANMTDVKMYENKRTFYL</sequence>